<evidence type="ECO:0000256" key="3">
    <source>
        <dbReference type="ARBA" id="ARBA00022908"/>
    </source>
</evidence>
<dbReference type="InterPro" id="IPR050090">
    <property type="entry name" value="Tyrosine_recombinase_XerCD"/>
</dbReference>
<dbReference type="CDD" id="cd01189">
    <property type="entry name" value="INT_ICEBs1_C_like"/>
    <property type="match status" value="1"/>
</dbReference>
<dbReference type="PROSITE" id="PS51900">
    <property type="entry name" value="CB"/>
    <property type="match status" value="1"/>
</dbReference>
<dbReference type="SUPFAM" id="SSF56349">
    <property type="entry name" value="DNA breaking-rejoining enzymes"/>
    <property type="match status" value="1"/>
</dbReference>
<accession>A0ABT1EK59</accession>
<dbReference type="Pfam" id="PF00589">
    <property type="entry name" value="Phage_integrase"/>
    <property type="match status" value="1"/>
</dbReference>
<name>A0ABT1EK59_9FIRM</name>
<keyword evidence="4 6" id="KW-0238">DNA-binding</keyword>
<evidence type="ECO:0000256" key="1">
    <source>
        <dbReference type="ARBA" id="ARBA00003283"/>
    </source>
</evidence>
<proteinExistence type="inferred from homology"/>
<sequence>MGKDLNGKKLPAGVMQRPNGIYRGRFKYNGDSYSVQNENLEDLIVALDELRYHVRRGLKESTKKSLMDEWFDLWLNIHKKRTIKERTRVRYHNFYSWYIKPRFGRKRIVDFSPILIESLLQDMADKEYSTSTIGEVFDLMRAIFRYALHNRIIVYNPCDGVELPKTKEKDIRVLTVKEQLEVLEHVKGRMYENLIILALNTGMRCGEMCGLTWDNIDFENRKIHVTKTLVQIKSLETGKYYFAFQEPKTKNSTRTIPMLDASYEVLKKQYVRIREMQMSASHWEHVKGFENLVFLTRSGKPVANCIIRNTLNTAEKSINRSRKAFAEKEGIPYVAIPHFYPHALRHTFATRCFEAGIDAKTVQGYLGHFSISITLDLYTHVTEEKAIIEMQKLEALYLGIG</sequence>
<keyword evidence="10" id="KW-1185">Reference proteome</keyword>
<evidence type="ECO:0000259" key="8">
    <source>
        <dbReference type="PROSITE" id="PS51900"/>
    </source>
</evidence>
<dbReference type="InterPro" id="IPR044068">
    <property type="entry name" value="CB"/>
</dbReference>
<protein>
    <submittedName>
        <fullName evidence="9">Site-specific integrase</fullName>
    </submittedName>
</protein>
<evidence type="ECO:0000256" key="2">
    <source>
        <dbReference type="ARBA" id="ARBA00008857"/>
    </source>
</evidence>
<dbReference type="InterPro" id="IPR011010">
    <property type="entry name" value="DNA_brk_join_enz"/>
</dbReference>
<dbReference type="Gene3D" id="1.10.443.10">
    <property type="entry name" value="Intergrase catalytic core"/>
    <property type="match status" value="1"/>
</dbReference>
<dbReference type="RefSeq" id="WP_262069750.1">
    <property type="nucleotide sequence ID" value="NZ_JAMXOC010000019.1"/>
</dbReference>
<feature type="domain" description="Core-binding (CB)" evidence="8">
    <location>
        <begin position="65"/>
        <end position="148"/>
    </location>
</feature>
<comment type="function">
    <text evidence="1">Site-specific tyrosine recombinase, which acts by catalyzing the cutting and rejoining of the recombining DNA molecules.</text>
</comment>
<evidence type="ECO:0000259" key="7">
    <source>
        <dbReference type="PROSITE" id="PS51898"/>
    </source>
</evidence>
<evidence type="ECO:0000313" key="10">
    <source>
        <dbReference type="Proteomes" id="UP001523565"/>
    </source>
</evidence>
<dbReference type="Pfam" id="PF14659">
    <property type="entry name" value="Phage_int_SAM_3"/>
    <property type="match status" value="1"/>
</dbReference>
<reference evidence="9 10" key="1">
    <citation type="journal article" date="2022" name="Genome Biol. Evol.">
        <title>Host diet, physiology and behaviors set the stage for Lachnospiraceae cladogenesis.</title>
        <authorList>
            <person name="Vera-Ponce De Leon A."/>
            <person name="Schneider M."/>
            <person name="Jahnes B.C."/>
            <person name="Sadowski V."/>
            <person name="Camuy-Velez L.A."/>
            <person name="Duan J."/>
            <person name="Sabree Z.L."/>
        </authorList>
    </citation>
    <scope>NUCLEOTIDE SEQUENCE [LARGE SCALE GENOMIC DNA]</scope>
    <source>
        <strain evidence="9 10">PAL227</strain>
    </source>
</reference>
<dbReference type="InterPro" id="IPR002104">
    <property type="entry name" value="Integrase_catalytic"/>
</dbReference>
<evidence type="ECO:0000256" key="5">
    <source>
        <dbReference type="ARBA" id="ARBA00023172"/>
    </source>
</evidence>
<dbReference type="InterPro" id="IPR013762">
    <property type="entry name" value="Integrase-like_cat_sf"/>
</dbReference>
<feature type="domain" description="Tyr recombinase" evidence="7">
    <location>
        <begin position="169"/>
        <end position="391"/>
    </location>
</feature>
<gene>
    <name evidence="9" type="ORF">NK118_11465</name>
</gene>
<dbReference type="EMBL" id="JAMZFV010000019">
    <property type="protein sequence ID" value="MCP1110869.1"/>
    <property type="molecule type" value="Genomic_DNA"/>
</dbReference>
<dbReference type="PANTHER" id="PTHR30349:SF41">
    <property type="entry name" value="INTEGRASE_RECOMBINASE PROTEIN MJ0367-RELATED"/>
    <property type="match status" value="1"/>
</dbReference>
<evidence type="ECO:0000256" key="6">
    <source>
        <dbReference type="PROSITE-ProRule" id="PRU01248"/>
    </source>
</evidence>
<dbReference type="PANTHER" id="PTHR30349">
    <property type="entry name" value="PHAGE INTEGRASE-RELATED"/>
    <property type="match status" value="1"/>
</dbReference>
<organism evidence="9 10">
    <name type="scientific">Ohessyouella blattaphilus</name>
    <dbReference type="NCBI Taxonomy" id="2949333"/>
    <lineage>
        <taxon>Bacteria</taxon>
        <taxon>Bacillati</taxon>
        <taxon>Bacillota</taxon>
        <taxon>Clostridia</taxon>
        <taxon>Lachnospirales</taxon>
        <taxon>Lachnospiraceae</taxon>
        <taxon>Ohessyouella</taxon>
    </lineage>
</organism>
<evidence type="ECO:0000313" key="9">
    <source>
        <dbReference type="EMBL" id="MCP1110869.1"/>
    </source>
</evidence>
<dbReference type="PROSITE" id="PS51898">
    <property type="entry name" value="TYR_RECOMBINASE"/>
    <property type="match status" value="1"/>
</dbReference>
<dbReference type="InterPro" id="IPR010998">
    <property type="entry name" value="Integrase_recombinase_N"/>
</dbReference>
<dbReference type="Gene3D" id="1.10.150.130">
    <property type="match status" value="1"/>
</dbReference>
<evidence type="ECO:0000256" key="4">
    <source>
        <dbReference type="ARBA" id="ARBA00023125"/>
    </source>
</evidence>
<dbReference type="Proteomes" id="UP001523565">
    <property type="component" value="Unassembled WGS sequence"/>
</dbReference>
<keyword evidence="3" id="KW-0229">DNA integration</keyword>
<keyword evidence="5" id="KW-0233">DNA recombination</keyword>
<comment type="similarity">
    <text evidence="2">Belongs to the 'phage' integrase family.</text>
</comment>
<dbReference type="InterPro" id="IPR004107">
    <property type="entry name" value="Integrase_SAM-like_N"/>
</dbReference>
<comment type="caution">
    <text evidence="9">The sequence shown here is derived from an EMBL/GenBank/DDBJ whole genome shotgun (WGS) entry which is preliminary data.</text>
</comment>